<evidence type="ECO:0000256" key="2">
    <source>
        <dbReference type="ARBA" id="ARBA00022527"/>
    </source>
</evidence>
<feature type="domain" description="Protein kinase" evidence="7">
    <location>
        <begin position="1"/>
        <end position="123"/>
    </location>
</feature>
<dbReference type="AlphaFoldDB" id="A0A8X8D5M5"/>
<evidence type="ECO:0000256" key="3">
    <source>
        <dbReference type="ARBA" id="ARBA00022679"/>
    </source>
</evidence>
<name>A0A8X8D5M5_POPTO</name>
<evidence type="ECO:0000313" key="9">
    <source>
        <dbReference type="Proteomes" id="UP000886885"/>
    </source>
</evidence>
<dbReference type="SMART" id="SM00220">
    <property type="entry name" value="S_TKc"/>
    <property type="match status" value="1"/>
</dbReference>
<dbReference type="Pfam" id="PF00069">
    <property type="entry name" value="Pkinase"/>
    <property type="match status" value="1"/>
</dbReference>
<keyword evidence="3" id="KW-0808">Transferase</keyword>
<keyword evidence="9" id="KW-1185">Reference proteome</keyword>
<sequence>MHMSWHSYYSAGQTLSGLAGSPAYVAPEVLLGNYSEKVDIWSAGVLLHALLVGGLPFQGDSLEAVFEAIKNVKLDFHTGIWDSVSKPARDLVARMLTRDVSARITADEVLSKCLIPNELRPWTYGCIFFSCGLHFKRPSLRGPSVFSGHPWILFYTERTLKTLSIRSKTKNQGAATSCQPANALALVSPGNRVGVGSSEEDLSQHPSDSLSCKSEEQDECGLVDALAVAISHVKISEPKRSRLCGPTGPIEQQCSSNITANNLCRAF</sequence>
<reference evidence="8" key="1">
    <citation type="journal article" date="2020" name="bioRxiv">
        <title>Hybrid origin of Populus tomentosa Carr. identified through genome sequencing and phylogenomic analysis.</title>
        <authorList>
            <person name="An X."/>
            <person name="Gao K."/>
            <person name="Chen Z."/>
            <person name="Li J."/>
            <person name="Yang X."/>
            <person name="Yang X."/>
            <person name="Zhou J."/>
            <person name="Guo T."/>
            <person name="Zhao T."/>
            <person name="Huang S."/>
            <person name="Miao D."/>
            <person name="Khan W.U."/>
            <person name="Rao P."/>
            <person name="Ye M."/>
            <person name="Lei B."/>
            <person name="Liao W."/>
            <person name="Wang J."/>
            <person name="Ji L."/>
            <person name="Li Y."/>
            <person name="Guo B."/>
            <person name="Mustafa N.S."/>
            <person name="Li S."/>
            <person name="Yun Q."/>
            <person name="Keller S.R."/>
            <person name="Mao J."/>
            <person name="Zhang R."/>
            <person name="Strauss S.H."/>
        </authorList>
    </citation>
    <scope>NUCLEOTIDE SEQUENCE</scope>
    <source>
        <strain evidence="8">GM15</strain>
        <tissue evidence="8">Leaf</tissue>
    </source>
</reference>
<evidence type="ECO:0000259" key="7">
    <source>
        <dbReference type="PROSITE" id="PS50011"/>
    </source>
</evidence>
<dbReference type="Proteomes" id="UP000886885">
    <property type="component" value="Chromosome 5A"/>
</dbReference>
<evidence type="ECO:0000256" key="1">
    <source>
        <dbReference type="ARBA" id="ARBA00005354"/>
    </source>
</evidence>
<accession>A0A8X8D5M5</accession>
<dbReference type="EMBL" id="JAAWWB010000009">
    <property type="protein sequence ID" value="KAG6776674.1"/>
    <property type="molecule type" value="Genomic_DNA"/>
</dbReference>
<keyword evidence="6" id="KW-0067">ATP-binding</keyword>
<evidence type="ECO:0000313" key="8">
    <source>
        <dbReference type="EMBL" id="KAG6776674.1"/>
    </source>
</evidence>
<evidence type="ECO:0000256" key="4">
    <source>
        <dbReference type="ARBA" id="ARBA00022741"/>
    </source>
</evidence>
<dbReference type="PROSITE" id="PS50011">
    <property type="entry name" value="PROTEIN_KINASE_DOM"/>
    <property type="match status" value="1"/>
</dbReference>
<protein>
    <recommendedName>
        <fullName evidence="7">Protein kinase domain-containing protein</fullName>
    </recommendedName>
</protein>
<comment type="caution">
    <text evidence="8">The sequence shown here is derived from an EMBL/GenBank/DDBJ whole genome shotgun (WGS) entry which is preliminary data.</text>
</comment>
<keyword evidence="5" id="KW-0418">Kinase</keyword>
<dbReference type="InterPro" id="IPR050205">
    <property type="entry name" value="CDPK_Ser/Thr_kinases"/>
</dbReference>
<organism evidence="8 9">
    <name type="scientific">Populus tomentosa</name>
    <name type="common">Chinese white poplar</name>
    <dbReference type="NCBI Taxonomy" id="118781"/>
    <lineage>
        <taxon>Eukaryota</taxon>
        <taxon>Viridiplantae</taxon>
        <taxon>Streptophyta</taxon>
        <taxon>Embryophyta</taxon>
        <taxon>Tracheophyta</taxon>
        <taxon>Spermatophyta</taxon>
        <taxon>Magnoliopsida</taxon>
        <taxon>eudicotyledons</taxon>
        <taxon>Gunneridae</taxon>
        <taxon>Pentapetalae</taxon>
        <taxon>rosids</taxon>
        <taxon>fabids</taxon>
        <taxon>Malpighiales</taxon>
        <taxon>Salicaceae</taxon>
        <taxon>Saliceae</taxon>
        <taxon>Populus</taxon>
    </lineage>
</organism>
<proteinExistence type="inferred from homology"/>
<evidence type="ECO:0000256" key="6">
    <source>
        <dbReference type="ARBA" id="ARBA00022840"/>
    </source>
</evidence>
<dbReference type="GO" id="GO:0005524">
    <property type="term" value="F:ATP binding"/>
    <property type="evidence" value="ECO:0007669"/>
    <property type="project" value="UniProtKB-KW"/>
</dbReference>
<dbReference type="GO" id="GO:0004674">
    <property type="term" value="F:protein serine/threonine kinase activity"/>
    <property type="evidence" value="ECO:0007669"/>
    <property type="project" value="UniProtKB-KW"/>
</dbReference>
<keyword evidence="4" id="KW-0547">Nucleotide-binding</keyword>
<dbReference type="PANTHER" id="PTHR24349">
    <property type="entry name" value="SERINE/THREONINE-PROTEIN KINASE"/>
    <property type="match status" value="1"/>
</dbReference>
<evidence type="ECO:0000256" key="5">
    <source>
        <dbReference type="ARBA" id="ARBA00022777"/>
    </source>
</evidence>
<gene>
    <name evidence="8" type="ORF">POTOM_020198</name>
</gene>
<keyword evidence="2" id="KW-0723">Serine/threonine-protein kinase</keyword>
<dbReference type="InterPro" id="IPR000719">
    <property type="entry name" value="Prot_kinase_dom"/>
</dbReference>
<dbReference type="OrthoDB" id="1738954at2759"/>
<comment type="similarity">
    <text evidence="1">Belongs to the protein kinase superfamily. CAMK Ser/Thr protein kinase family. CaMK subfamily.</text>
</comment>